<feature type="non-terminal residue" evidence="1">
    <location>
        <position position="1"/>
    </location>
</feature>
<feature type="non-terminal residue" evidence="1">
    <location>
        <position position="130"/>
    </location>
</feature>
<sequence length="130" mass="13401">NLNQTKLKKKPYFSAILSINAKNLSILLSLLSSASLCCLMSSLIRSRSSSALLLFLPDEESGFLPPLSLSSVSPTAALGPGVSSGMEAIRTGGIVEGLCPNTSSMGTNQGQVSAVGFPLTPSPDPGYLQS</sequence>
<protein>
    <submittedName>
        <fullName evidence="1">Uncharacterized protein</fullName>
    </submittedName>
</protein>
<organism evidence="1">
    <name type="scientific">Nothobranchius pienaari</name>
    <dbReference type="NCBI Taxonomy" id="704102"/>
    <lineage>
        <taxon>Eukaryota</taxon>
        <taxon>Metazoa</taxon>
        <taxon>Chordata</taxon>
        <taxon>Craniata</taxon>
        <taxon>Vertebrata</taxon>
        <taxon>Euteleostomi</taxon>
        <taxon>Actinopterygii</taxon>
        <taxon>Neopterygii</taxon>
        <taxon>Teleostei</taxon>
        <taxon>Neoteleostei</taxon>
        <taxon>Acanthomorphata</taxon>
        <taxon>Ovalentaria</taxon>
        <taxon>Atherinomorphae</taxon>
        <taxon>Cyprinodontiformes</taxon>
        <taxon>Nothobranchiidae</taxon>
        <taxon>Nothobranchius</taxon>
    </lineage>
</organism>
<gene>
    <name evidence="1" type="primary">Nfu_g_1_014170</name>
</gene>
<proteinExistence type="predicted"/>
<reference evidence="1" key="1">
    <citation type="submission" date="2016-05" db="EMBL/GenBank/DDBJ databases">
        <authorList>
            <person name="Lavstsen T."/>
            <person name="Jespersen J.S."/>
        </authorList>
    </citation>
    <scope>NUCLEOTIDE SEQUENCE</scope>
    <source>
        <tissue evidence="1">Brain</tissue>
    </source>
</reference>
<accession>A0A1A8P0P0</accession>
<dbReference type="AlphaFoldDB" id="A0A1A8P0P0"/>
<dbReference type="EMBL" id="HAEG01005631">
    <property type="protein sequence ID" value="SBR74649.1"/>
    <property type="molecule type" value="Transcribed_RNA"/>
</dbReference>
<reference evidence="1" key="2">
    <citation type="submission" date="2016-06" db="EMBL/GenBank/DDBJ databases">
        <title>The genome of a short-lived fish provides insights into sex chromosome evolution and the genetic control of aging.</title>
        <authorList>
            <person name="Reichwald K."/>
            <person name="Felder M."/>
            <person name="Petzold A."/>
            <person name="Koch P."/>
            <person name="Groth M."/>
            <person name="Platzer M."/>
        </authorList>
    </citation>
    <scope>NUCLEOTIDE SEQUENCE</scope>
    <source>
        <tissue evidence="1">Brain</tissue>
    </source>
</reference>
<name>A0A1A8P0P0_9TELE</name>
<evidence type="ECO:0000313" key="1">
    <source>
        <dbReference type="EMBL" id="SBR74649.1"/>
    </source>
</evidence>